<name>A0A4D4LQZ0_STRVO</name>
<dbReference type="EMBL" id="BJHW01000003">
    <property type="protein sequence ID" value="GDY60607.1"/>
    <property type="molecule type" value="Genomic_DNA"/>
</dbReference>
<keyword evidence="3" id="KW-1185">Reference proteome</keyword>
<gene>
    <name evidence="2" type="ORF">SVIO_112300</name>
</gene>
<dbReference type="OrthoDB" id="4321441at2"/>
<organism evidence="2 3">
    <name type="scientific">Streptomyces violaceusniger</name>
    <dbReference type="NCBI Taxonomy" id="68280"/>
    <lineage>
        <taxon>Bacteria</taxon>
        <taxon>Bacillati</taxon>
        <taxon>Actinomycetota</taxon>
        <taxon>Actinomycetes</taxon>
        <taxon>Kitasatosporales</taxon>
        <taxon>Streptomycetaceae</taxon>
        <taxon>Streptomyces</taxon>
        <taxon>Streptomyces violaceusniger group</taxon>
    </lineage>
</organism>
<dbReference type="RefSeq" id="WP_137982460.1">
    <property type="nucleotide sequence ID" value="NZ_BAAASO010000065.1"/>
</dbReference>
<comment type="caution">
    <text evidence="2">The sequence shown here is derived from an EMBL/GenBank/DDBJ whole genome shotgun (WGS) entry which is preliminary data.</text>
</comment>
<evidence type="ECO:0000256" key="1">
    <source>
        <dbReference type="SAM" id="MobiDB-lite"/>
    </source>
</evidence>
<evidence type="ECO:0000313" key="3">
    <source>
        <dbReference type="Proteomes" id="UP000301309"/>
    </source>
</evidence>
<evidence type="ECO:0000313" key="2">
    <source>
        <dbReference type="EMBL" id="GDY60607.1"/>
    </source>
</evidence>
<accession>A0A4D4LQZ0</accession>
<sequence>MTTPIDRALAKARLQPRRPYTDADMAAAKRRLAARLADRVWRGCLSFDDGMEQLRHALPRQPQLHTPRPGGPQPRSRAARDLRILCRTLVSRDDALHQLQIFVSRRLLDSAGALILGCVLQLATREDSARFWWQFAAGAGDTRAAYCLALHHRVLGELREAEWWQHQATPREDADRDDILNVIQMLGALQQNEGTEPVDLPATTTAVIDYVPDALNFVDEVDLPLPELDFRAHIEELSTA</sequence>
<feature type="region of interest" description="Disordered" evidence="1">
    <location>
        <begin position="58"/>
        <end position="77"/>
    </location>
</feature>
<dbReference type="AlphaFoldDB" id="A0A4D4LQZ0"/>
<dbReference type="Proteomes" id="UP000301309">
    <property type="component" value="Unassembled WGS sequence"/>
</dbReference>
<protein>
    <submittedName>
        <fullName evidence="2">Uncharacterized protein</fullName>
    </submittedName>
</protein>
<proteinExistence type="predicted"/>
<reference evidence="2 3" key="1">
    <citation type="journal article" date="2020" name="Int. J. Syst. Evol. Microbiol.">
        <title>Reclassification of Streptomyces castelarensis and Streptomyces sporoclivatus as later heterotypic synonyms of Streptomyces antimycoticus.</title>
        <authorList>
            <person name="Komaki H."/>
            <person name="Tamura T."/>
        </authorList>
    </citation>
    <scope>NUCLEOTIDE SEQUENCE [LARGE SCALE GENOMIC DNA]</scope>
    <source>
        <strain evidence="2 3">NBRC 13459</strain>
    </source>
</reference>